<name>A0A9J6DFS0_RHIMP</name>
<evidence type="ECO:0000313" key="2">
    <source>
        <dbReference type="Proteomes" id="UP000821866"/>
    </source>
</evidence>
<evidence type="ECO:0000313" key="1">
    <source>
        <dbReference type="EMBL" id="KAH8020858.1"/>
    </source>
</evidence>
<organism evidence="1 2">
    <name type="scientific">Rhipicephalus microplus</name>
    <name type="common">Cattle tick</name>
    <name type="synonym">Boophilus microplus</name>
    <dbReference type="NCBI Taxonomy" id="6941"/>
    <lineage>
        <taxon>Eukaryota</taxon>
        <taxon>Metazoa</taxon>
        <taxon>Ecdysozoa</taxon>
        <taxon>Arthropoda</taxon>
        <taxon>Chelicerata</taxon>
        <taxon>Arachnida</taxon>
        <taxon>Acari</taxon>
        <taxon>Parasitiformes</taxon>
        <taxon>Ixodida</taxon>
        <taxon>Ixodoidea</taxon>
        <taxon>Ixodidae</taxon>
        <taxon>Rhipicephalinae</taxon>
        <taxon>Rhipicephalus</taxon>
        <taxon>Boophilus</taxon>
    </lineage>
</organism>
<dbReference type="EMBL" id="JABSTU010000009">
    <property type="protein sequence ID" value="KAH8020858.1"/>
    <property type="molecule type" value="Genomic_DNA"/>
</dbReference>
<dbReference type="AlphaFoldDB" id="A0A9J6DFS0"/>
<gene>
    <name evidence="1" type="ORF">HPB51_005385</name>
</gene>
<keyword evidence="2" id="KW-1185">Reference proteome</keyword>
<accession>A0A9J6DFS0</accession>
<dbReference type="Proteomes" id="UP000821866">
    <property type="component" value="Chromosome 7"/>
</dbReference>
<reference evidence="1" key="1">
    <citation type="journal article" date="2020" name="Cell">
        <title>Large-Scale Comparative Analyses of Tick Genomes Elucidate Their Genetic Diversity and Vector Capacities.</title>
        <authorList>
            <consortium name="Tick Genome and Microbiome Consortium (TIGMIC)"/>
            <person name="Jia N."/>
            <person name="Wang J."/>
            <person name="Shi W."/>
            <person name="Du L."/>
            <person name="Sun Y."/>
            <person name="Zhan W."/>
            <person name="Jiang J.F."/>
            <person name="Wang Q."/>
            <person name="Zhang B."/>
            <person name="Ji P."/>
            <person name="Bell-Sakyi L."/>
            <person name="Cui X.M."/>
            <person name="Yuan T.T."/>
            <person name="Jiang B.G."/>
            <person name="Yang W.F."/>
            <person name="Lam T.T."/>
            <person name="Chang Q.C."/>
            <person name="Ding S.J."/>
            <person name="Wang X.J."/>
            <person name="Zhu J.G."/>
            <person name="Ruan X.D."/>
            <person name="Zhao L."/>
            <person name="Wei J.T."/>
            <person name="Ye R.Z."/>
            <person name="Que T.C."/>
            <person name="Du C.H."/>
            <person name="Zhou Y.H."/>
            <person name="Cheng J.X."/>
            <person name="Dai P.F."/>
            <person name="Guo W.B."/>
            <person name="Han X.H."/>
            <person name="Huang E.J."/>
            <person name="Li L.F."/>
            <person name="Wei W."/>
            <person name="Gao Y.C."/>
            <person name="Liu J.Z."/>
            <person name="Shao H.Z."/>
            <person name="Wang X."/>
            <person name="Wang C.C."/>
            <person name="Yang T.C."/>
            <person name="Huo Q.B."/>
            <person name="Li W."/>
            <person name="Chen H.Y."/>
            <person name="Chen S.E."/>
            <person name="Zhou L.G."/>
            <person name="Ni X.B."/>
            <person name="Tian J.H."/>
            <person name="Sheng Y."/>
            <person name="Liu T."/>
            <person name="Pan Y.S."/>
            <person name="Xia L.Y."/>
            <person name="Li J."/>
            <person name="Zhao F."/>
            <person name="Cao W.C."/>
        </authorList>
    </citation>
    <scope>NUCLEOTIDE SEQUENCE</scope>
    <source>
        <strain evidence="1">Rmic-2018</strain>
    </source>
</reference>
<proteinExistence type="predicted"/>
<comment type="caution">
    <text evidence="1">The sequence shown here is derived from an EMBL/GenBank/DDBJ whole genome shotgun (WGS) entry which is preliminary data.</text>
</comment>
<protein>
    <submittedName>
        <fullName evidence="1">Uncharacterized protein</fullName>
    </submittedName>
</protein>
<sequence length="203" mass="21445">MTAPSKATHHHCVLQWNCRGLPNEVGPPGKAAVYVVTTYPQVASLREAFHPGTVNGLVCVTQSIVLNHLNMVKVLFRGMELGTCTPDPVVSACLSGHTPSQFAPEIVKAFRPAYNLAPPRFDCPCNLPAEVGASPSMSDIEGMQVPYTMVALQAAIDQAKVCKAPGPVGISYEMLKKHPACGGCIFDGGGNVVGPCAQIRVHV</sequence>
<reference evidence="1" key="2">
    <citation type="submission" date="2021-09" db="EMBL/GenBank/DDBJ databases">
        <authorList>
            <person name="Jia N."/>
            <person name="Wang J."/>
            <person name="Shi W."/>
            <person name="Du L."/>
            <person name="Sun Y."/>
            <person name="Zhan W."/>
            <person name="Jiang J."/>
            <person name="Wang Q."/>
            <person name="Zhang B."/>
            <person name="Ji P."/>
            <person name="Sakyi L.B."/>
            <person name="Cui X."/>
            <person name="Yuan T."/>
            <person name="Jiang B."/>
            <person name="Yang W."/>
            <person name="Lam T.T.-Y."/>
            <person name="Chang Q."/>
            <person name="Ding S."/>
            <person name="Wang X."/>
            <person name="Zhu J."/>
            <person name="Ruan X."/>
            <person name="Zhao L."/>
            <person name="Wei J."/>
            <person name="Que T."/>
            <person name="Du C."/>
            <person name="Cheng J."/>
            <person name="Dai P."/>
            <person name="Han X."/>
            <person name="Huang E."/>
            <person name="Gao Y."/>
            <person name="Liu J."/>
            <person name="Shao H."/>
            <person name="Ye R."/>
            <person name="Li L."/>
            <person name="Wei W."/>
            <person name="Wang X."/>
            <person name="Wang C."/>
            <person name="Huo Q."/>
            <person name="Li W."/>
            <person name="Guo W."/>
            <person name="Chen H."/>
            <person name="Chen S."/>
            <person name="Zhou L."/>
            <person name="Zhou L."/>
            <person name="Ni X."/>
            <person name="Tian J."/>
            <person name="Zhou Y."/>
            <person name="Sheng Y."/>
            <person name="Liu T."/>
            <person name="Pan Y."/>
            <person name="Xia L."/>
            <person name="Li J."/>
            <person name="Zhao F."/>
            <person name="Cao W."/>
        </authorList>
    </citation>
    <scope>NUCLEOTIDE SEQUENCE</scope>
    <source>
        <strain evidence="1">Rmic-2018</strain>
        <tissue evidence="1">Larvae</tissue>
    </source>
</reference>